<keyword evidence="2" id="KW-1185">Reference proteome</keyword>
<reference evidence="1 2" key="1">
    <citation type="journal article" date="2019" name="Sci. Rep.">
        <title>Orb-weaving spider Araneus ventricosus genome elucidates the spidroin gene catalogue.</title>
        <authorList>
            <person name="Kono N."/>
            <person name="Nakamura H."/>
            <person name="Ohtoshi R."/>
            <person name="Moran D.A.P."/>
            <person name="Shinohara A."/>
            <person name="Yoshida Y."/>
            <person name="Fujiwara M."/>
            <person name="Mori M."/>
            <person name="Tomita M."/>
            <person name="Arakawa K."/>
        </authorList>
    </citation>
    <scope>NUCLEOTIDE SEQUENCE [LARGE SCALE GENOMIC DNA]</scope>
</reference>
<organism evidence="1 2">
    <name type="scientific">Araneus ventricosus</name>
    <name type="common">Orbweaver spider</name>
    <name type="synonym">Epeira ventricosa</name>
    <dbReference type="NCBI Taxonomy" id="182803"/>
    <lineage>
        <taxon>Eukaryota</taxon>
        <taxon>Metazoa</taxon>
        <taxon>Ecdysozoa</taxon>
        <taxon>Arthropoda</taxon>
        <taxon>Chelicerata</taxon>
        <taxon>Arachnida</taxon>
        <taxon>Araneae</taxon>
        <taxon>Araneomorphae</taxon>
        <taxon>Entelegynae</taxon>
        <taxon>Araneoidea</taxon>
        <taxon>Araneidae</taxon>
        <taxon>Araneus</taxon>
    </lineage>
</organism>
<comment type="caution">
    <text evidence="1">The sequence shown here is derived from an EMBL/GenBank/DDBJ whole genome shotgun (WGS) entry which is preliminary data.</text>
</comment>
<name>A0A4Y2X7E7_ARAVE</name>
<accession>A0A4Y2X7E7</accession>
<evidence type="ECO:0000313" key="1">
    <source>
        <dbReference type="EMBL" id="GBO45523.1"/>
    </source>
</evidence>
<dbReference type="Proteomes" id="UP000499080">
    <property type="component" value="Unassembled WGS sequence"/>
</dbReference>
<proteinExistence type="predicted"/>
<sequence>MTCCTRGEQLFAWQTYPATINVTNEIGFHPTRATLFHSSMVQSLDVLRPTVGVVDDDAQSIEAQEWNVCCTIPYPTVSVNGVFRNTCSLSCIVDLPTEPVWRR</sequence>
<evidence type="ECO:0000313" key="2">
    <source>
        <dbReference type="Proteomes" id="UP000499080"/>
    </source>
</evidence>
<protein>
    <submittedName>
        <fullName evidence="1">Uncharacterized protein</fullName>
    </submittedName>
</protein>
<dbReference type="AlphaFoldDB" id="A0A4Y2X7E7"/>
<dbReference type="EMBL" id="BGPR01072666">
    <property type="protein sequence ID" value="GBO45523.1"/>
    <property type="molecule type" value="Genomic_DNA"/>
</dbReference>
<gene>
    <name evidence="1" type="ORF">AVEN_124969_1</name>
</gene>